<keyword evidence="1" id="KW-0472">Membrane</keyword>
<organism evidence="2 3">
    <name type="scientific">Tritrichomonas musculus</name>
    <dbReference type="NCBI Taxonomy" id="1915356"/>
    <lineage>
        <taxon>Eukaryota</taxon>
        <taxon>Metamonada</taxon>
        <taxon>Parabasalia</taxon>
        <taxon>Tritrichomonadida</taxon>
        <taxon>Tritrichomonadidae</taxon>
        <taxon>Tritrichomonas</taxon>
    </lineage>
</organism>
<evidence type="ECO:0000313" key="3">
    <source>
        <dbReference type="Proteomes" id="UP001470230"/>
    </source>
</evidence>
<protein>
    <submittedName>
        <fullName evidence="2">Uncharacterized protein</fullName>
    </submittedName>
</protein>
<feature type="transmembrane region" description="Helical" evidence="1">
    <location>
        <begin position="149"/>
        <end position="170"/>
    </location>
</feature>
<keyword evidence="3" id="KW-1185">Reference proteome</keyword>
<dbReference type="EMBL" id="JAPFFF010000017">
    <property type="protein sequence ID" value="KAK8863914.1"/>
    <property type="molecule type" value="Genomic_DNA"/>
</dbReference>
<comment type="caution">
    <text evidence="2">The sequence shown here is derived from an EMBL/GenBank/DDBJ whole genome shotgun (WGS) entry which is preliminary data.</text>
</comment>
<feature type="transmembrane region" description="Helical" evidence="1">
    <location>
        <begin position="38"/>
        <end position="55"/>
    </location>
</feature>
<sequence length="294" mass="34546">MNFAAVLAAFLTITHFGRFVFVILSLWKFYITDQKGLFYAYIVVFGLIYIIQIILMSNNVVNCILSIFSLQFIRIPFIVGKHKYRNRIVYLTCFEIINSLVGSYFSSYFAIQTNRLPTWISIPHMVLSILDISIYYEGILFNHPMAMTLVNYIVITLEHFLASTFSSIIITLKRFWIVYCVGCWRLILLFEPYAFWCSLHTVVSPFRAMDQCKSARSLVVIYLLYMENFLLIYTTIWYMEKNNINQVFAYIYAIVFVAFLLYQIISNSLPFTHKIKPISWASKEEQQMFDPAIL</sequence>
<feature type="transmembrane region" description="Helical" evidence="1">
    <location>
        <begin position="244"/>
        <end position="265"/>
    </location>
</feature>
<keyword evidence="1" id="KW-1133">Transmembrane helix</keyword>
<feature type="transmembrane region" description="Helical" evidence="1">
    <location>
        <begin position="88"/>
        <end position="110"/>
    </location>
</feature>
<feature type="transmembrane region" description="Helical" evidence="1">
    <location>
        <begin position="217"/>
        <end position="238"/>
    </location>
</feature>
<accession>A0ABR2IJW3</accession>
<evidence type="ECO:0000256" key="1">
    <source>
        <dbReference type="SAM" id="Phobius"/>
    </source>
</evidence>
<feature type="transmembrane region" description="Helical" evidence="1">
    <location>
        <begin position="6"/>
        <end position="26"/>
    </location>
</feature>
<proteinExistence type="predicted"/>
<dbReference type="Proteomes" id="UP001470230">
    <property type="component" value="Unassembled WGS sequence"/>
</dbReference>
<name>A0ABR2IJW3_9EUKA</name>
<feature type="transmembrane region" description="Helical" evidence="1">
    <location>
        <begin position="116"/>
        <end position="137"/>
    </location>
</feature>
<keyword evidence="1" id="KW-0812">Transmembrane</keyword>
<gene>
    <name evidence="2" type="ORF">M9Y10_011607</name>
</gene>
<feature type="transmembrane region" description="Helical" evidence="1">
    <location>
        <begin position="176"/>
        <end position="196"/>
    </location>
</feature>
<reference evidence="2 3" key="1">
    <citation type="submission" date="2024-04" db="EMBL/GenBank/DDBJ databases">
        <title>Tritrichomonas musculus Genome.</title>
        <authorList>
            <person name="Alves-Ferreira E."/>
            <person name="Grigg M."/>
            <person name="Lorenzi H."/>
            <person name="Galac M."/>
        </authorList>
    </citation>
    <scope>NUCLEOTIDE SEQUENCE [LARGE SCALE GENOMIC DNA]</scope>
    <source>
        <strain evidence="2 3">EAF2021</strain>
    </source>
</reference>
<evidence type="ECO:0000313" key="2">
    <source>
        <dbReference type="EMBL" id="KAK8863914.1"/>
    </source>
</evidence>